<sequence length="405" mass="46923">MDIPKQKKKGKYIPKKEYCKTNKKNLEQKLKKKYQKREFRKANRPKKIKKNLLYVISVKKLVANKCKMKNKINNLNTDEELKDSLKKLFLTNTDSEIDSSQESNIDSSTDLELENLSDISEGSESDNNKCCTSLKQEDSNDDIYKLISQFKDSNNINVLKNNDTLEFLKLIKDQELRSRIIETMDIPSSRANISVIQEGLIPTKYFEKTTHSLRHAGGEKLQINFKLPKAYICNNIVCIPESFLLVKNITNQVILGTPFLKNIFPITHISEKYLEGTYNNQKVSFQFITEPQTKILNKIKDVILRKFNQINFLTEEINTYSIEIDLKNLKLQDKIKRLQDHMSLEICNDHPNAFWDRKNTFPLIPPLSIGYDRVTAGPEFHAKRVPAPEIVKAVRYSGLQYPSSP</sequence>
<dbReference type="Gramene" id="Kaladp0024s0233.1.v1.1">
    <property type="protein sequence ID" value="Kaladp0024s0233.1.v1.1"/>
    <property type="gene ID" value="Kaladp0024s0233.v1.1"/>
</dbReference>
<dbReference type="Proteomes" id="UP000594263">
    <property type="component" value="Unplaced"/>
</dbReference>
<protein>
    <submittedName>
        <fullName evidence="1">Uncharacterized protein</fullName>
    </submittedName>
</protein>
<evidence type="ECO:0000313" key="1">
    <source>
        <dbReference type="EnsemblPlants" id="Kaladp0024s0233.1.v1.1"/>
    </source>
</evidence>
<proteinExistence type="predicted"/>
<name>A0A7N0T614_KALFE</name>
<accession>A0A7N0T614</accession>
<reference evidence="1" key="1">
    <citation type="submission" date="2021-01" db="UniProtKB">
        <authorList>
            <consortium name="EnsemblPlants"/>
        </authorList>
    </citation>
    <scope>IDENTIFICATION</scope>
</reference>
<evidence type="ECO:0000313" key="2">
    <source>
        <dbReference type="Proteomes" id="UP000594263"/>
    </source>
</evidence>
<keyword evidence="2" id="KW-1185">Reference proteome</keyword>
<dbReference type="AlphaFoldDB" id="A0A7N0T614"/>
<dbReference type="EnsemblPlants" id="Kaladp0024s0233.1.v1.1">
    <property type="protein sequence ID" value="Kaladp0024s0233.1.v1.1"/>
    <property type="gene ID" value="Kaladp0024s0233.v1.1"/>
</dbReference>
<organism evidence="1 2">
    <name type="scientific">Kalanchoe fedtschenkoi</name>
    <name type="common">Lavender scallops</name>
    <name type="synonym">South American air plant</name>
    <dbReference type="NCBI Taxonomy" id="63787"/>
    <lineage>
        <taxon>Eukaryota</taxon>
        <taxon>Viridiplantae</taxon>
        <taxon>Streptophyta</taxon>
        <taxon>Embryophyta</taxon>
        <taxon>Tracheophyta</taxon>
        <taxon>Spermatophyta</taxon>
        <taxon>Magnoliopsida</taxon>
        <taxon>eudicotyledons</taxon>
        <taxon>Gunneridae</taxon>
        <taxon>Pentapetalae</taxon>
        <taxon>Saxifragales</taxon>
        <taxon>Crassulaceae</taxon>
        <taxon>Kalanchoe</taxon>
    </lineage>
</organism>